<name>A0ABT0BWV8_9BACT</name>
<keyword evidence="3" id="KW-1185">Reference proteome</keyword>
<proteinExistence type="predicted"/>
<evidence type="ECO:0000313" key="3">
    <source>
        <dbReference type="Proteomes" id="UP001165444"/>
    </source>
</evidence>
<evidence type="ECO:0000256" key="1">
    <source>
        <dbReference type="SAM" id="Phobius"/>
    </source>
</evidence>
<dbReference type="SUPFAM" id="SSF101898">
    <property type="entry name" value="NHL repeat"/>
    <property type="match status" value="1"/>
</dbReference>
<feature type="transmembrane region" description="Helical" evidence="1">
    <location>
        <begin position="291"/>
        <end position="309"/>
    </location>
</feature>
<dbReference type="Pfam" id="PF17170">
    <property type="entry name" value="DUF5128"/>
    <property type="match status" value="1"/>
</dbReference>
<organism evidence="2 3">
    <name type="scientific">Parabacteroides faecalis</name>
    <dbReference type="NCBI Taxonomy" id="2924040"/>
    <lineage>
        <taxon>Bacteria</taxon>
        <taxon>Pseudomonadati</taxon>
        <taxon>Bacteroidota</taxon>
        <taxon>Bacteroidia</taxon>
        <taxon>Bacteroidales</taxon>
        <taxon>Tannerellaceae</taxon>
        <taxon>Parabacteroides</taxon>
    </lineage>
</organism>
<dbReference type="PROSITE" id="PS51257">
    <property type="entry name" value="PROKAR_LIPOPROTEIN"/>
    <property type="match status" value="1"/>
</dbReference>
<dbReference type="RefSeq" id="WP_243323076.1">
    <property type="nucleotide sequence ID" value="NZ_JAKZMM010000002.1"/>
</dbReference>
<protein>
    <submittedName>
        <fullName evidence="2">6-bladed beta-propeller</fullName>
    </submittedName>
</protein>
<accession>A0ABT0BWV8</accession>
<comment type="caution">
    <text evidence="2">The sequence shown here is derived from an EMBL/GenBank/DDBJ whole genome shotgun (WGS) entry which is preliminary data.</text>
</comment>
<dbReference type="Proteomes" id="UP001165444">
    <property type="component" value="Unassembled WGS sequence"/>
</dbReference>
<reference evidence="2 3" key="1">
    <citation type="submission" date="2022-03" db="EMBL/GenBank/DDBJ databases">
        <title>Parabacteroides sp. nov. isolated from swine feces.</title>
        <authorList>
            <person name="Bak J.E."/>
        </authorList>
    </citation>
    <scope>NUCLEOTIDE SEQUENCE [LARGE SCALE GENOMIC DNA]</scope>
    <source>
        <strain evidence="2 3">AGMB00274</strain>
    </source>
</reference>
<keyword evidence="1" id="KW-0472">Membrane</keyword>
<dbReference type="InterPro" id="IPR011042">
    <property type="entry name" value="6-blade_b-propeller_TolB-like"/>
</dbReference>
<evidence type="ECO:0000313" key="2">
    <source>
        <dbReference type="EMBL" id="MCJ2379242.1"/>
    </source>
</evidence>
<dbReference type="EMBL" id="JAKZMM010000002">
    <property type="protein sequence ID" value="MCJ2379242.1"/>
    <property type="molecule type" value="Genomic_DNA"/>
</dbReference>
<dbReference type="Gene3D" id="2.120.10.30">
    <property type="entry name" value="TolB, C-terminal domain"/>
    <property type="match status" value="1"/>
</dbReference>
<keyword evidence="1" id="KW-1133">Transmembrane helix</keyword>
<gene>
    <name evidence="2" type="ORF">MUN53_01185</name>
</gene>
<keyword evidence="1" id="KW-0812">Transmembrane</keyword>
<sequence length="388" mass="44960">MKNIYLLFILTLLCACRHQPGNKSGDLIELFVDDQYEVKNLSELVESIRVIPLETTDQSLIGSIADLGYDDGNIFVLDGYNQLVSQFDENGQFIRKLVQKGNGPDDIQHPQMFSIDKLHNEVWLSNNTNFMRFDYHGNYLGKRDYQIGFTDWYVDEDYDIYFYTGKNDNAHNEDGFMTGDLTLLTTNDQKKTWFKSDIIGYYKPNMTKVSFGSSHPFSPQPDGSVTFSYTFNDTIYCIKNKQIYPKYCVHLTGNSLPSEKLDNMPGEEIDKYIQEHPSLQWNMNSVFETPAYLLFGYGIGFHAWAWVLYEKATKKMTNVQIKDDLFGSTFLPIKDSSGDSFWAAMMVENMELNPKLTEFIGKEKYERLKMLSPEDNPVILEFTFKEKF</sequence>